<dbReference type="InterPro" id="IPR036162">
    <property type="entry name" value="Resolvase-like_N_sf"/>
</dbReference>
<dbReference type="SUPFAM" id="SSF53041">
    <property type="entry name" value="Resolvase-like"/>
    <property type="match status" value="1"/>
</dbReference>
<protein>
    <recommendedName>
        <fullName evidence="5">Recombinase family protein</fullName>
    </recommendedName>
</protein>
<evidence type="ECO:0008006" key="5">
    <source>
        <dbReference type="Google" id="ProtNLM"/>
    </source>
</evidence>
<dbReference type="AlphaFoldDB" id="A0A1U7NFD8"/>
<dbReference type="GeneID" id="82203039"/>
<dbReference type="InterPro" id="IPR038109">
    <property type="entry name" value="DNA_bind_recomb_sf"/>
</dbReference>
<feature type="domain" description="Recombinase" evidence="2">
    <location>
        <begin position="163"/>
        <end position="287"/>
    </location>
</feature>
<keyword evidence="4" id="KW-1185">Reference proteome</keyword>
<dbReference type="GO" id="GO:0000150">
    <property type="term" value="F:DNA strand exchange activity"/>
    <property type="evidence" value="ECO:0007669"/>
    <property type="project" value="InterPro"/>
</dbReference>
<dbReference type="CDD" id="cd00338">
    <property type="entry name" value="Ser_Recombinase"/>
    <property type="match status" value="1"/>
</dbReference>
<dbReference type="Gene3D" id="3.90.1750.20">
    <property type="entry name" value="Putative Large Serine Recombinase, Chain B, Domain 2"/>
    <property type="match status" value="1"/>
</dbReference>
<evidence type="ECO:0000259" key="2">
    <source>
        <dbReference type="PROSITE" id="PS51737"/>
    </source>
</evidence>
<dbReference type="SMART" id="SM00857">
    <property type="entry name" value="Resolvase"/>
    <property type="match status" value="1"/>
</dbReference>
<dbReference type="InterPro" id="IPR011109">
    <property type="entry name" value="DNA_bind_recombinase_dom"/>
</dbReference>
<dbReference type="Pfam" id="PF13408">
    <property type="entry name" value="Zn_ribbon_recom"/>
    <property type="match status" value="1"/>
</dbReference>
<gene>
    <name evidence="3" type="ORF">BO222_07555</name>
</gene>
<dbReference type="InterPro" id="IPR050639">
    <property type="entry name" value="SSR_resolvase"/>
</dbReference>
<proteinExistence type="predicted"/>
<dbReference type="InterPro" id="IPR006119">
    <property type="entry name" value="Resolv_N"/>
</dbReference>
<dbReference type="OrthoDB" id="9769353at2"/>
<feature type="domain" description="Resolvase/invertase-type recombinase catalytic" evidence="1">
    <location>
        <begin position="7"/>
        <end position="155"/>
    </location>
</feature>
<dbReference type="Gene3D" id="3.40.50.1390">
    <property type="entry name" value="Resolvase, N-terminal catalytic domain"/>
    <property type="match status" value="1"/>
</dbReference>
<evidence type="ECO:0000313" key="3">
    <source>
        <dbReference type="EMBL" id="OLU38925.1"/>
    </source>
</evidence>
<evidence type="ECO:0000259" key="1">
    <source>
        <dbReference type="PROSITE" id="PS51736"/>
    </source>
</evidence>
<dbReference type="PANTHER" id="PTHR30461">
    <property type="entry name" value="DNA-INVERTASE FROM LAMBDOID PROPHAGE"/>
    <property type="match status" value="1"/>
</dbReference>
<dbReference type="Pfam" id="PF00239">
    <property type="entry name" value="Resolvase"/>
    <property type="match status" value="1"/>
</dbReference>
<name>A0A1U7NFD8_9FIRM</name>
<sequence>MIRKLKRVAAYCRVSVESELMQSSITNQIAHFTNKINDNPLWQNAGVFADYGISGTNTKNRPQFNRMIALALQGKIDLILAKSIQRFARNTVDLLATIRQLKEHNVEVFFEKENISTFSHDGELMLSIMASFAQEESRSISDNVRWGIKKRFEQGIPNGRNPVFGYDWKGDDLVVNENEGWIVTKMFQDYANGMRVRDILEWMNQTGVKTRKGNKFQAATIKAILRNPTYTGVLLLCKEYVGDPIVHDRHKNQGELPQYLVEGHHEPLVDEETWQKAQERTEQNRRSNMSRKTINAFTGKLKCKDCGRNFQRITQRYKGKLTLYWQCYSRRNHLAECHSIDLDEPTLETIAARMLEMKKFDPTFFRAQVEAIEVEPDGTLEFHFTDGRRKTCKYEKSQ</sequence>
<reference evidence="3 4" key="1">
    <citation type="submission" date="2016-11" db="EMBL/GenBank/DDBJ databases">
        <title>Description of two novel members of the family Erysipelotrichaceae: Ileibacterium lipovorans gen. nov., sp. nov. and Dubosiella newyorkensis, gen. nov., sp. nov.</title>
        <authorList>
            <person name="Cox L.M."/>
            <person name="Sohn J."/>
            <person name="Tyrrell K.L."/>
            <person name="Citron D.M."/>
            <person name="Lawson P.A."/>
            <person name="Patel N.B."/>
            <person name="Iizumi T."/>
            <person name="Perez-Perez G.I."/>
            <person name="Goldstein E.J."/>
            <person name="Blaser M.J."/>
        </authorList>
    </citation>
    <scope>NUCLEOTIDE SEQUENCE [LARGE SCALE GENOMIC DNA]</scope>
    <source>
        <strain evidence="3 4">NYU-BL-A3</strain>
    </source>
</reference>
<dbReference type="Proteomes" id="UP000186341">
    <property type="component" value="Unassembled WGS sequence"/>
</dbReference>
<dbReference type="RefSeq" id="WP_075819846.1">
    <property type="nucleotide sequence ID" value="NZ_CAPDVV010000090.1"/>
</dbReference>
<organism evidence="3 4">
    <name type="scientific">Ileibacterium valens</name>
    <dbReference type="NCBI Taxonomy" id="1862668"/>
    <lineage>
        <taxon>Bacteria</taxon>
        <taxon>Bacillati</taxon>
        <taxon>Bacillota</taxon>
        <taxon>Erysipelotrichia</taxon>
        <taxon>Erysipelotrichales</taxon>
        <taxon>Erysipelotrichaceae</taxon>
        <taxon>Ileibacterium</taxon>
    </lineage>
</organism>
<evidence type="ECO:0000313" key="4">
    <source>
        <dbReference type="Proteomes" id="UP000186341"/>
    </source>
</evidence>
<dbReference type="PROSITE" id="PS51736">
    <property type="entry name" value="RECOMBINASES_3"/>
    <property type="match status" value="1"/>
</dbReference>
<dbReference type="PANTHER" id="PTHR30461:SF23">
    <property type="entry name" value="DNA RECOMBINASE-RELATED"/>
    <property type="match status" value="1"/>
</dbReference>
<dbReference type="GO" id="GO:0003677">
    <property type="term" value="F:DNA binding"/>
    <property type="evidence" value="ECO:0007669"/>
    <property type="project" value="InterPro"/>
</dbReference>
<accession>A0A1U7NFD8</accession>
<comment type="caution">
    <text evidence="3">The sequence shown here is derived from an EMBL/GenBank/DDBJ whole genome shotgun (WGS) entry which is preliminary data.</text>
</comment>
<dbReference type="PROSITE" id="PS51737">
    <property type="entry name" value="RECOMBINASE_DNA_BIND"/>
    <property type="match status" value="1"/>
</dbReference>
<dbReference type="Pfam" id="PF07508">
    <property type="entry name" value="Recombinase"/>
    <property type="match status" value="1"/>
</dbReference>
<dbReference type="InterPro" id="IPR025827">
    <property type="entry name" value="Zn_ribbon_recom_dom"/>
</dbReference>
<dbReference type="EMBL" id="MPJW01000145">
    <property type="protein sequence ID" value="OLU38925.1"/>
    <property type="molecule type" value="Genomic_DNA"/>
</dbReference>